<proteinExistence type="predicted"/>
<comment type="caution">
    <text evidence="1">The sequence shown here is derived from an EMBL/GenBank/DDBJ whole genome shotgun (WGS) entry which is preliminary data.</text>
</comment>
<accession>A0A918XND6</accession>
<evidence type="ECO:0000313" key="1">
    <source>
        <dbReference type="EMBL" id="GHD40910.1"/>
    </source>
</evidence>
<gene>
    <name evidence="1" type="ORF">GCM10017083_04640</name>
</gene>
<name>A0A918XND6_9PROT</name>
<evidence type="ECO:0000313" key="2">
    <source>
        <dbReference type="Proteomes" id="UP000630353"/>
    </source>
</evidence>
<reference evidence="1" key="2">
    <citation type="submission" date="2020-09" db="EMBL/GenBank/DDBJ databases">
        <authorList>
            <person name="Sun Q."/>
            <person name="Kim S."/>
        </authorList>
    </citation>
    <scope>NUCLEOTIDE SEQUENCE</scope>
    <source>
        <strain evidence="1">KCTC 42651</strain>
    </source>
</reference>
<reference evidence="1" key="1">
    <citation type="journal article" date="2014" name="Int. J. Syst. Evol. Microbiol.">
        <title>Complete genome sequence of Corynebacterium casei LMG S-19264T (=DSM 44701T), isolated from a smear-ripened cheese.</title>
        <authorList>
            <consortium name="US DOE Joint Genome Institute (JGI-PGF)"/>
            <person name="Walter F."/>
            <person name="Albersmeier A."/>
            <person name="Kalinowski J."/>
            <person name="Ruckert C."/>
        </authorList>
    </citation>
    <scope>NUCLEOTIDE SEQUENCE</scope>
    <source>
        <strain evidence="1">KCTC 42651</strain>
    </source>
</reference>
<organism evidence="1 2">
    <name type="scientific">Thalassobaculum fulvum</name>
    <dbReference type="NCBI Taxonomy" id="1633335"/>
    <lineage>
        <taxon>Bacteria</taxon>
        <taxon>Pseudomonadati</taxon>
        <taxon>Pseudomonadota</taxon>
        <taxon>Alphaproteobacteria</taxon>
        <taxon>Rhodospirillales</taxon>
        <taxon>Thalassobaculaceae</taxon>
        <taxon>Thalassobaculum</taxon>
    </lineage>
</organism>
<dbReference type="EMBL" id="BMZS01000001">
    <property type="protein sequence ID" value="GHD40910.1"/>
    <property type="molecule type" value="Genomic_DNA"/>
</dbReference>
<sequence>MLAALGMSVPAPAAEWELSGSVQLETRVFPSEPAFAGQKDATVSPSVAVEPELVVDTGSGADRFTLKPFLRLDADDENRSHGDLREANWLHFGDGYDLVVGLDKVFWGVAESRHLVDIVNQSDLVEDIDQEDKLGQPMVQLQVGTEWGVLRGFFMPVFRERTFPDDDARFRGALPIADTAAYQSGAEAFHPDLALRWTDTFGGFDVGVSYFRGTSREPRLVPTARNGRTELVPTYDLIDQAGVDVQYTTGAWLWKFEGIARAGQGDAFLASVAGFEYTLYQVAESDADLGLLLEHLYDGREEDGSAPLTPFQNDVFVGARVTLNDEDDTTFLAGAVTDVEDRSVSLSLEASRRIGNDLKVELEARLFPDVAPDNVLYGIRRDNVVTLRLSRFF</sequence>
<dbReference type="Proteomes" id="UP000630353">
    <property type="component" value="Unassembled WGS sequence"/>
</dbReference>
<dbReference type="AlphaFoldDB" id="A0A918XND6"/>
<keyword evidence="2" id="KW-1185">Reference proteome</keyword>
<dbReference type="RefSeq" id="WP_189987285.1">
    <property type="nucleotide sequence ID" value="NZ_BMZS01000001.1"/>
</dbReference>
<protein>
    <submittedName>
        <fullName evidence="1">Uncharacterized protein</fullName>
    </submittedName>
</protein>